<dbReference type="Pfam" id="PF12937">
    <property type="entry name" value="F-box-like"/>
    <property type="match status" value="1"/>
</dbReference>
<dbReference type="Gene3D" id="3.80.10.10">
    <property type="entry name" value="Ribonuclease Inhibitor"/>
    <property type="match status" value="1"/>
</dbReference>
<proteinExistence type="predicted"/>
<evidence type="ECO:0000259" key="2">
    <source>
        <dbReference type="PROSITE" id="PS50181"/>
    </source>
</evidence>
<feature type="region of interest" description="Disordered" evidence="1">
    <location>
        <begin position="421"/>
        <end position="450"/>
    </location>
</feature>
<dbReference type="Gene3D" id="1.20.1280.50">
    <property type="match status" value="1"/>
</dbReference>
<accession>A0A135LZ60</accession>
<comment type="caution">
    <text evidence="3">The sequence shown here is derived from an EMBL/GenBank/DDBJ whole genome shotgun (WGS) entry which is preliminary data.</text>
</comment>
<dbReference type="OrthoDB" id="1689567at2759"/>
<organism evidence="3 4">
    <name type="scientific">Penicillium patulum</name>
    <name type="common">Penicillium griseofulvum</name>
    <dbReference type="NCBI Taxonomy" id="5078"/>
    <lineage>
        <taxon>Eukaryota</taxon>
        <taxon>Fungi</taxon>
        <taxon>Dikarya</taxon>
        <taxon>Ascomycota</taxon>
        <taxon>Pezizomycotina</taxon>
        <taxon>Eurotiomycetes</taxon>
        <taxon>Eurotiomycetidae</taxon>
        <taxon>Eurotiales</taxon>
        <taxon>Aspergillaceae</taxon>
        <taxon>Penicillium</taxon>
    </lineage>
</organism>
<evidence type="ECO:0000313" key="4">
    <source>
        <dbReference type="Proteomes" id="UP000070168"/>
    </source>
</evidence>
<dbReference type="PROSITE" id="PS50181">
    <property type="entry name" value="FBOX"/>
    <property type="match status" value="1"/>
</dbReference>
<dbReference type="RefSeq" id="XP_040652760.1">
    <property type="nucleotide sequence ID" value="XM_040795083.1"/>
</dbReference>
<feature type="domain" description="F-box" evidence="2">
    <location>
        <begin position="1"/>
        <end position="42"/>
    </location>
</feature>
<dbReference type="SUPFAM" id="SSF81383">
    <property type="entry name" value="F-box domain"/>
    <property type="match status" value="1"/>
</dbReference>
<sequence length="1131" mass="128519">MAPAEILLEIFSMLTPRDFDNARRTCSQWMRTSLNHKLLEDMLKRAGWWDAWLQDRKTPRTSRLDESEVWRMSCRFATECLLSGRRLNVEKPGFLTTAVVDFSNLSGSGRKSRTRFQPVLQTEDKGPSTFSISACSNYLLVTTGCIIYIYSLLGRKSRQISVSDFNNLDLALVSRISCPFDIVSATIDTSKPQFTIAALLCNRVGMICNLDMAWAKVPIKGSHSSKMATSSRHFFYNVCTVDNPPRTVALCPGRPVVAFGCAAGIEIHSVNETKRSEQRRYFTVPQSSEILHFLPSRPETPSELRLISSLSGPGVHKCKCPPSPSPSSSSSASSPKLDSKSNQFHFLADIQSFNRRRIPHAPSRSFIRATHCHHYRAVPINDGFHIIFIEPRTSLLCIGTDAPIGGPTSLTRAFVCVPPSFSNTQNRQIKTPPPSPSPSHTTAPPKDLPIPTTFAAGSDLRWGLRIVAAYGDRLVLYSIPLDIFNMIRKERESQGDGVMGDSDLGPDWYVDSERTRKQRESLVQNQNGDWEFVLSVSYRPTAMMWPFKIYGKEIGTVKGIVELAVQSSQGGARIWAFGEDGKGTVMDVDIGDVPTRSIGVCSDGRLEDRGIVQKTSSRKRKFEEPVTSFSRHSRLSRTEPFLYQSIHWDWEHPQVHRILCLLRNISERPELTDHIRHVSFVWWNVDPFQTNIIIPKGNIDWAKEMLQFRPTLRWARRIVRDAKFPPNLNAKWMARVSHGDAYVYVTLLVSQLHNLRSLRLDFSFLLEGGFPGDMLHQSLFGNPTPGVLTRFSKLEMVDYGSNLPITEFYDTDYPDESRQFIPWFHLPSLKTLEIWLLSLDGITVFPEQIPERSWTLPNLRTLVLARTGVPPDELATLLCQLPYLESLHVGMTLKCLPAVDFLKLPECFLRSLETSSQAIKNLSISLELLPCCAENFVLEDWLDEPAKSFRGMLNKFPQLKTASMPLYLLIGWGPTAYELRDVLPPSIEALHIRPDLWPTTSLIEFEMATLEALKSLMRDKERGSHPLLRTFSINGWHDRSEQELLALGIQVNIGYLIQRQAMQLHCLRRGYNLFSRYESCAPGLMLRRAILVNQDVYWFPWPFARVDELPSSMSRWEIWKRDQDHADQMGP</sequence>
<evidence type="ECO:0000313" key="3">
    <source>
        <dbReference type="EMBL" id="KXG54225.1"/>
    </source>
</evidence>
<dbReference type="OMA" id="NRRRIPH"/>
<protein>
    <recommendedName>
        <fullName evidence="2">F-box domain-containing protein</fullName>
    </recommendedName>
</protein>
<name>A0A135LZ60_PENPA</name>
<keyword evidence="4" id="KW-1185">Reference proteome</keyword>
<feature type="region of interest" description="Disordered" evidence="1">
    <location>
        <begin position="315"/>
        <end position="339"/>
    </location>
</feature>
<reference evidence="3 4" key="1">
    <citation type="journal article" date="2016" name="BMC Genomics">
        <title>Genome sequencing and secondary metabolism of the postharvest pathogen Penicillium griseofulvum.</title>
        <authorList>
            <person name="Banani H."/>
            <person name="Marcet-Houben M."/>
            <person name="Ballester A.R."/>
            <person name="Abbruscato P."/>
            <person name="Gonzalez-Candelas L."/>
            <person name="Gabaldon T."/>
            <person name="Spadaro D."/>
        </authorList>
    </citation>
    <scope>NUCLEOTIDE SEQUENCE [LARGE SCALE GENOMIC DNA]</scope>
    <source>
        <strain evidence="3 4">PG3</strain>
    </source>
</reference>
<dbReference type="Proteomes" id="UP000070168">
    <property type="component" value="Unassembled WGS sequence"/>
</dbReference>
<gene>
    <name evidence="3" type="ORF">PGRI_073690</name>
</gene>
<dbReference type="GeneID" id="63710383"/>
<dbReference type="SUPFAM" id="SSF52047">
    <property type="entry name" value="RNI-like"/>
    <property type="match status" value="1"/>
</dbReference>
<dbReference type="AlphaFoldDB" id="A0A135LZ60"/>
<dbReference type="InterPro" id="IPR032675">
    <property type="entry name" value="LRR_dom_sf"/>
</dbReference>
<evidence type="ECO:0000256" key="1">
    <source>
        <dbReference type="SAM" id="MobiDB-lite"/>
    </source>
</evidence>
<dbReference type="InterPro" id="IPR001810">
    <property type="entry name" value="F-box_dom"/>
</dbReference>
<dbReference type="EMBL" id="LHQR01000013">
    <property type="protein sequence ID" value="KXG54225.1"/>
    <property type="molecule type" value="Genomic_DNA"/>
</dbReference>
<feature type="compositionally biased region" description="Low complexity" evidence="1">
    <location>
        <begin position="326"/>
        <end position="335"/>
    </location>
</feature>
<dbReference type="InterPro" id="IPR036047">
    <property type="entry name" value="F-box-like_dom_sf"/>
</dbReference>